<dbReference type="InterPro" id="IPR024079">
    <property type="entry name" value="MetalloPept_cat_dom_sf"/>
</dbReference>
<accession>A0A0F9NY66</accession>
<gene>
    <name evidence="1" type="ORF">LCGC14_1281120</name>
</gene>
<organism evidence="1">
    <name type="scientific">marine sediment metagenome</name>
    <dbReference type="NCBI Taxonomy" id="412755"/>
    <lineage>
        <taxon>unclassified sequences</taxon>
        <taxon>metagenomes</taxon>
        <taxon>ecological metagenomes</taxon>
    </lineage>
</organism>
<evidence type="ECO:0008006" key="2">
    <source>
        <dbReference type="Google" id="ProtNLM"/>
    </source>
</evidence>
<protein>
    <recommendedName>
        <fullName evidence="2">Peptidase metallopeptidase domain-containing protein</fullName>
    </recommendedName>
</protein>
<dbReference type="AlphaFoldDB" id="A0A0F9NY66"/>
<dbReference type="GO" id="GO:0008237">
    <property type="term" value="F:metallopeptidase activity"/>
    <property type="evidence" value="ECO:0007669"/>
    <property type="project" value="InterPro"/>
</dbReference>
<sequence>MPMLKFLFDQGHFFNHKDGFTISTNQCLWQDVSFIDSNSVCYKEAVKSYQEMHHLLDDGIWGPITTARHKAEANCRCGLPDIMERRNNLSEWPPACQRNVTTDHLLNALKYTGTGSINEAWNHGITRWNLVSDVFISRTHNSPKIKATANRENSGILAWSFLPNNDCDEVLKQSYNNRYTWNWQLLWTTICHEIGHAIGLSHGGRGIMQPAHDSSVHALGDWDIEQAVKRYGPIKGDPDLPNYGTGTFL</sequence>
<evidence type="ECO:0000313" key="1">
    <source>
        <dbReference type="EMBL" id="KKM86222.1"/>
    </source>
</evidence>
<dbReference type="Gene3D" id="3.40.390.10">
    <property type="entry name" value="Collagenase (Catalytic Domain)"/>
    <property type="match status" value="1"/>
</dbReference>
<proteinExistence type="predicted"/>
<name>A0A0F9NY66_9ZZZZ</name>
<comment type="caution">
    <text evidence="1">The sequence shown here is derived from an EMBL/GenBank/DDBJ whole genome shotgun (WGS) entry which is preliminary data.</text>
</comment>
<dbReference type="EMBL" id="LAZR01007289">
    <property type="protein sequence ID" value="KKM86222.1"/>
    <property type="molecule type" value="Genomic_DNA"/>
</dbReference>
<reference evidence="1" key="1">
    <citation type="journal article" date="2015" name="Nature">
        <title>Complex archaea that bridge the gap between prokaryotes and eukaryotes.</title>
        <authorList>
            <person name="Spang A."/>
            <person name="Saw J.H."/>
            <person name="Jorgensen S.L."/>
            <person name="Zaremba-Niedzwiedzka K."/>
            <person name="Martijn J."/>
            <person name="Lind A.E."/>
            <person name="van Eijk R."/>
            <person name="Schleper C."/>
            <person name="Guy L."/>
            <person name="Ettema T.J."/>
        </authorList>
    </citation>
    <scope>NUCLEOTIDE SEQUENCE</scope>
</reference>
<dbReference type="SUPFAM" id="SSF55486">
    <property type="entry name" value="Metalloproteases ('zincins'), catalytic domain"/>
    <property type="match status" value="1"/>
</dbReference>